<evidence type="ECO:0000256" key="1">
    <source>
        <dbReference type="ARBA" id="ARBA00023015"/>
    </source>
</evidence>
<dbReference type="Pfam" id="PF00392">
    <property type="entry name" value="GntR"/>
    <property type="match status" value="1"/>
</dbReference>
<keyword evidence="3" id="KW-0804">Transcription</keyword>
<dbReference type="Gene3D" id="1.10.10.10">
    <property type="entry name" value="Winged helix-like DNA-binding domain superfamily/Winged helix DNA-binding domain"/>
    <property type="match status" value="1"/>
</dbReference>
<dbReference type="InterPro" id="IPR036390">
    <property type="entry name" value="WH_DNA-bd_sf"/>
</dbReference>
<evidence type="ECO:0000259" key="4">
    <source>
        <dbReference type="PROSITE" id="PS50949"/>
    </source>
</evidence>
<dbReference type="InterPro" id="IPR008920">
    <property type="entry name" value="TF_FadR/GntR_C"/>
</dbReference>
<evidence type="ECO:0000256" key="2">
    <source>
        <dbReference type="ARBA" id="ARBA00023125"/>
    </source>
</evidence>
<keyword evidence="6" id="KW-1185">Reference proteome</keyword>
<evidence type="ECO:0000313" key="6">
    <source>
        <dbReference type="Proteomes" id="UP000596427"/>
    </source>
</evidence>
<accession>A0A974PPA1</accession>
<feature type="domain" description="HTH gntR-type" evidence="4">
    <location>
        <begin position="19"/>
        <end position="86"/>
    </location>
</feature>
<dbReference type="EMBL" id="CP063362">
    <property type="protein sequence ID" value="QRG06946.1"/>
    <property type="molecule type" value="Genomic_DNA"/>
</dbReference>
<dbReference type="GO" id="GO:0003700">
    <property type="term" value="F:DNA-binding transcription factor activity"/>
    <property type="evidence" value="ECO:0007669"/>
    <property type="project" value="InterPro"/>
</dbReference>
<keyword evidence="2" id="KW-0238">DNA-binding</keyword>
<dbReference type="SMART" id="SM00345">
    <property type="entry name" value="HTH_GNTR"/>
    <property type="match status" value="1"/>
</dbReference>
<dbReference type="SUPFAM" id="SSF48008">
    <property type="entry name" value="GntR ligand-binding domain-like"/>
    <property type="match status" value="1"/>
</dbReference>
<dbReference type="InterPro" id="IPR000524">
    <property type="entry name" value="Tscrpt_reg_HTH_GntR"/>
</dbReference>
<name>A0A974PPA1_9HYPH</name>
<proteinExistence type="predicted"/>
<dbReference type="SUPFAM" id="SSF46785">
    <property type="entry name" value="Winged helix' DNA-binding domain"/>
    <property type="match status" value="1"/>
</dbReference>
<gene>
    <name evidence="5" type="ORF">EZH22_00325</name>
</gene>
<dbReference type="InterPro" id="IPR036388">
    <property type="entry name" value="WH-like_DNA-bd_sf"/>
</dbReference>
<dbReference type="Proteomes" id="UP000596427">
    <property type="component" value="Chromosome"/>
</dbReference>
<dbReference type="PANTHER" id="PTHR43537:SF20">
    <property type="entry name" value="HTH-TYPE TRANSCRIPTIONAL REPRESSOR GLAR"/>
    <property type="match status" value="1"/>
</dbReference>
<dbReference type="RefSeq" id="WP_203193856.1">
    <property type="nucleotide sequence ID" value="NZ_CP063362.1"/>
</dbReference>
<protein>
    <submittedName>
        <fullName evidence="5">FCD domain-containing protein</fullName>
    </submittedName>
</protein>
<dbReference type="Pfam" id="PF07729">
    <property type="entry name" value="FCD"/>
    <property type="match status" value="1"/>
</dbReference>
<dbReference type="Gene3D" id="1.20.120.530">
    <property type="entry name" value="GntR ligand-binding domain-like"/>
    <property type="match status" value="1"/>
</dbReference>
<evidence type="ECO:0000256" key="3">
    <source>
        <dbReference type="ARBA" id="ARBA00023163"/>
    </source>
</evidence>
<dbReference type="PANTHER" id="PTHR43537">
    <property type="entry name" value="TRANSCRIPTIONAL REGULATOR, GNTR FAMILY"/>
    <property type="match status" value="1"/>
</dbReference>
<dbReference type="AlphaFoldDB" id="A0A974PPA1"/>
<dbReference type="SMART" id="SM00895">
    <property type="entry name" value="FCD"/>
    <property type="match status" value="1"/>
</dbReference>
<dbReference type="GO" id="GO:0003677">
    <property type="term" value="F:DNA binding"/>
    <property type="evidence" value="ECO:0007669"/>
    <property type="project" value="UniProtKB-KW"/>
</dbReference>
<organism evidence="5 6">
    <name type="scientific">Xanthobacter dioxanivorans</name>
    <dbReference type="NCBI Taxonomy" id="2528964"/>
    <lineage>
        <taxon>Bacteria</taxon>
        <taxon>Pseudomonadati</taxon>
        <taxon>Pseudomonadota</taxon>
        <taxon>Alphaproteobacteria</taxon>
        <taxon>Hyphomicrobiales</taxon>
        <taxon>Xanthobacteraceae</taxon>
        <taxon>Xanthobacter</taxon>
    </lineage>
</organism>
<keyword evidence="1" id="KW-0805">Transcription regulation</keyword>
<reference evidence="5 6" key="1">
    <citation type="submission" date="2020-10" db="EMBL/GenBank/DDBJ databases">
        <title>Degradation of 1,4-Dioxane by Xanthobacter sp. YN2, via a Novel Group-2 Soluble Di-Iron Monooxygenase.</title>
        <authorList>
            <person name="Ma F."/>
            <person name="Wang Y."/>
            <person name="Yang J."/>
            <person name="Guo H."/>
            <person name="Su D."/>
            <person name="Yu L."/>
        </authorList>
    </citation>
    <scope>NUCLEOTIDE SEQUENCE [LARGE SCALE GENOMIC DNA]</scope>
    <source>
        <strain evidence="5 6">YN2</strain>
    </source>
</reference>
<evidence type="ECO:0000313" key="5">
    <source>
        <dbReference type="EMBL" id="QRG06946.1"/>
    </source>
</evidence>
<sequence>MAQAAGVKVAGATVERGGRTRTAGAYEELRRDIVRSLWKPGARLRFEELKAHYDTGLSPLREALMKLASDGLVELEEHKGFRVAPVSRAGLVDITNMRKELESMAIRLSIAHGDDHWEAGIVAALHELAKRSKLGPDGLVDDEWEARHRAFHNALTAASGSEWLQRFRSQLYDQADRYRRVAVHYMHAPRDDLVEHREIADAVLARDTEAAVFLSRRHLDRTCQILLSSPSHIFGD</sequence>
<dbReference type="PROSITE" id="PS50949">
    <property type="entry name" value="HTH_GNTR"/>
    <property type="match status" value="1"/>
</dbReference>
<dbReference type="KEGG" id="xdi:EZH22_00325"/>
<dbReference type="InterPro" id="IPR011711">
    <property type="entry name" value="GntR_C"/>
</dbReference>